<accession>A0AAU7VNY4</accession>
<dbReference type="GO" id="GO:0046872">
    <property type="term" value="F:metal ion binding"/>
    <property type="evidence" value="ECO:0007669"/>
    <property type="project" value="InterPro"/>
</dbReference>
<feature type="domain" description="ATP-grasp" evidence="2">
    <location>
        <begin position="124"/>
        <end position="326"/>
    </location>
</feature>
<dbReference type="SUPFAM" id="SSF56059">
    <property type="entry name" value="Glutathione synthetase ATP-binding domain-like"/>
    <property type="match status" value="1"/>
</dbReference>
<gene>
    <name evidence="3" type="ORF">PRVXT_000818</name>
</gene>
<sequence>MSVNLEFQPVVIGTDLNAYNVARAFNMEYGIKSQMFGRKKLMMVNYSKICNVTEVSRFAEDDIMIETLINYAKANPSTKLILFAASEQYVFRIFKNYEKLKEYYLIPYAEPELGLILSDKMNFYSYCDKYNLDYPKAEVITKASYDNIDIKIDYPVVLKPIESSDYFNINFEGKEKVYILQNEEEVKVVLRNIYETGYQHNMVIQEYIRGDVTNEYVMNVYSDTSGKVKLMSLGRVLIEDPQPDMRGNYVAITNPIDHKSTNKIYQDIKRFLESINFTGLSNFDLKYDEKDGRFKVFEINMRQGRSSFFSILAGANYAMPIVEDLIKENTIFQTVYGDRPFVWINCSKDTFMHIIKEYRKDFYEEICSIDNIQDTLYYKNDLSLLRKINLNKYFKICDERLWTYFKTRKDVT</sequence>
<proteinExistence type="predicted"/>
<reference evidence="3" key="2">
    <citation type="submission" date="2024-06" db="EMBL/GenBank/DDBJ databases">
        <authorList>
            <person name="Petrova K.O."/>
            <person name="Toshchakov S.V."/>
            <person name="Boltjanskaja Y.V."/>
            <person name="Kevbrin V."/>
        </authorList>
    </citation>
    <scope>NUCLEOTIDE SEQUENCE</scope>
    <source>
        <strain evidence="3">Z-910T</strain>
    </source>
</reference>
<organism evidence="3">
    <name type="scientific">Proteinivorax tanatarense</name>
    <dbReference type="NCBI Taxonomy" id="1260629"/>
    <lineage>
        <taxon>Bacteria</taxon>
        <taxon>Bacillati</taxon>
        <taxon>Bacillota</taxon>
        <taxon>Clostridia</taxon>
        <taxon>Eubacteriales</taxon>
        <taxon>Proteinivoracaceae</taxon>
        <taxon>Proteinivorax</taxon>
    </lineage>
</organism>
<dbReference type="InterPro" id="IPR011761">
    <property type="entry name" value="ATP-grasp"/>
</dbReference>
<dbReference type="Gene3D" id="3.30.470.20">
    <property type="entry name" value="ATP-grasp fold, B domain"/>
    <property type="match status" value="1"/>
</dbReference>
<name>A0AAU7VNY4_9FIRM</name>
<dbReference type="EMBL" id="CP158367">
    <property type="protein sequence ID" value="XBX75668.1"/>
    <property type="molecule type" value="Genomic_DNA"/>
</dbReference>
<evidence type="ECO:0000259" key="2">
    <source>
        <dbReference type="PROSITE" id="PS50975"/>
    </source>
</evidence>
<dbReference type="GO" id="GO:0005524">
    <property type="term" value="F:ATP binding"/>
    <property type="evidence" value="ECO:0007669"/>
    <property type="project" value="UniProtKB-UniRule"/>
</dbReference>
<protein>
    <recommendedName>
        <fullName evidence="2">ATP-grasp domain-containing protein</fullName>
    </recommendedName>
</protein>
<keyword evidence="1" id="KW-0547">Nucleotide-binding</keyword>
<reference evidence="3" key="1">
    <citation type="journal article" date="2013" name="Extremophiles">
        <title>Proteinivorax tanatarense gen. nov., sp. nov., an anaerobic, haloalkaliphilic, proteolytic bacterium isolated from a decaying algal bloom, and proposal of Proteinivoraceae fam. nov.</title>
        <authorList>
            <person name="Kevbrin V."/>
            <person name="Boltyanskaya Y."/>
            <person name="Zhilina T."/>
            <person name="Kolganova T."/>
            <person name="Lavrentjeva E."/>
            <person name="Kuznetsov B."/>
        </authorList>
    </citation>
    <scope>NUCLEOTIDE SEQUENCE</scope>
    <source>
        <strain evidence="3">Z-910T</strain>
    </source>
</reference>
<dbReference type="AlphaFoldDB" id="A0AAU7VNY4"/>
<evidence type="ECO:0000313" key="3">
    <source>
        <dbReference type="EMBL" id="XBX75668.1"/>
    </source>
</evidence>
<keyword evidence="1" id="KW-0067">ATP-binding</keyword>
<evidence type="ECO:0000256" key="1">
    <source>
        <dbReference type="PROSITE-ProRule" id="PRU00409"/>
    </source>
</evidence>
<dbReference type="PROSITE" id="PS50975">
    <property type="entry name" value="ATP_GRASP"/>
    <property type="match status" value="1"/>
</dbReference>
<dbReference type="RefSeq" id="WP_350344411.1">
    <property type="nucleotide sequence ID" value="NZ_CP158367.1"/>
</dbReference>